<gene>
    <name evidence="1" type="ORF">CARUB_v10021254mg</name>
</gene>
<keyword evidence="2" id="KW-1185">Reference proteome</keyword>
<proteinExistence type="predicted"/>
<evidence type="ECO:0000313" key="2">
    <source>
        <dbReference type="Proteomes" id="UP000029121"/>
    </source>
</evidence>
<dbReference type="Proteomes" id="UP000029121">
    <property type="component" value="Unassembled WGS sequence"/>
</dbReference>
<accession>R0ICV2</accession>
<name>R0ICV2_9BRAS</name>
<dbReference type="EMBL" id="KB870806">
    <property type="protein sequence ID" value="EOA35990.1"/>
    <property type="molecule type" value="Genomic_DNA"/>
</dbReference>
<sequence length="70" mass="7895">MHAPKHCSLFFNFVEVHIPCPVMVLHHIQVIIMCNIFVNVTVLHPLSAVVLHPVANVCNFMLLLPSINQI</sequence>
<reference evidence="2" key="1">
    <citation type="journal article" date="2013" name="Nat. Genet.">
        <title>The Capsella rubella genome and the genomic consequences of rapid mating system evolution.</title>
        <authorList>
            <person name="Slotte T."/>
            <person name="Hazzouri K.M."/>
            <person name="Agren J.A."/>
            <person name="Koenig D."/>
            <person name="Maumus F."/>
            <person name="Guo Y.L."/>
            <person name="Steige K."/>
            <person name="Platts A.E."/>
            <person name="Escobar J.S."/>
            <person name="Newman L.K."/>
            <person name="Wang W."/>
            <person name="Mandakova T."/>
            <person name="Vello E."/>
            <person name="Smith L.M."/>
            <person name="Henz S.R."/>
            <person name="Steffen J."/>
            <person name="Takuno S."/>
            <person name="Brandvain Y."/>
            <person name="Coop G."/>
            <person name="Andolfatto P."/>
            <person name="Hu T.T."/>
            <person name="Blanchette M."/>
            <person name="Clark R.M."/>
            <person name="Quesneville H."/>
            <person name="Nordborg M."/>
            <person name="Gaut B.S."/>
            <person name="Lysak M.A."/>
            <person name="Jenkins J."/>
            <person name="Grimwood J."/>
            <person name="Chapman J."/>
            <person name="Prochnik S."/>
            <person name="Shu S."/>
            <person name="Rokhsar D."/>
            <person name="Schmutz J."/>
            <person name="Weigel D."/>
            <person name="Wright S.I."/>
        </authorList>
    </citation>
    <scope>NUCLEOTIDE SEQUENCE [LARGE SCALE GENOMIC DNA]</scope>
    <source>
        <strain evidence="2">cv. Monte Gargano</strain>
    </source>
</reference>
<organism evidence="1 2">
    <name type="scientific">Capsella rubella</name>
    <dbReference type="NCBI Taxonomy" id="81985"/>
    <lineage>
        <taxon>Eukaryota</taxon>
        <taxon>Viridiplantae</taxon>
        <taxon>Streptophyta</taxon>
        <taxon>Embryophyta</taxon>
        <taxon>Tracheophyta</taxon>
        <taxon>Spermatophyta</taxon>
        <taxon>Magnoliopsida</taxon>
        <taxon>eudicotyledons</taxon>
        <taxon>Gunneridae</taxon>
        <taxon>Pentapetalae</taxon>
        <taxon>rosids</taxon>
        <taxon>malvids</taxon>
        <taxon>Brassicales</taxon>
        <taxon>Brassicaceae</taxon>
        <taxon>Camelineae</taxon>
        <taxon>Capsella</taxon>
    </lineage>
</organism>
<protein>
    <submittedName>
        <fullName evidence="1">Uncharacterized protein</fullName>
    </submittedName>
</protein>
<evidence type="ECO:0000313" key="1">
    <source>
        <dbReference type="EMBL" id="EOA35990.1"/>
    </source>
</evidence>
<dbReference type="AlphaFoldDB" id="R0ICV2"/>